<reference evidence="4" key="1">
    <citation type="journal article" date="2013" name="Genome Announc.">
        <title>Draft genome sequence of the grapevine dieback fungus Eutypa lata UCR-EL1.</title>
        <authorList>
            <person name="Blanco-Ulate B."/>
            <person name="Rolshausen P.E."/>
            <person name="Cantu D."/>
        </authorList>
    </citation>
    <scope>NUCLEOTIDE SEQUENCE [LARGE SCALE GENOMIC DNA]</scope>
    <source>
        <strain evidence="4">UCR-EL1</strain>
    </source>
</reference>
<dbReference type="STRING" id="1287681.M7TAF7"/>
<accession>M7TAF7</accession>
<dbReference type="OrthoDB" id="5549158at2759"/>
<evidence type="ECO:0000313" key="3">
    <source>
        <dbReference type="EMBL" id="EMR63615.1"/>
    </source>
</evidence>
<dbReference type="InterPro" id="IPR025655">
    <property type="entry name" value="PEX14"/>
</dbReference>
<evidence type="ECO:0000256" key="1">
    <source>
        <dbReference type="RuleBase" id="RU367032"/>
    </source>
</evidence>
<feature type="region of interest" description="Disordered" evidence="2">
    <location>
        <begin position="131"/>
        <end position="277"/>
    </location>
</feature>
<dbReference type="PANTHER" id="PTHR23058">
    <property type="entry name" value="PEROXISOMAL MEMBRANE PROTEIN PEX14"/>
    <property type="match status" value="1"/>
</dbReference>
<organism evidence="3 4">
    <name type="scientific">Eutypa lata (strain UCR-EL1)</name>
    <name type="common">Grapevine dieback disease fungus</name>
    <name type="synonym">Eutypa armeniacae</name>
    <dbReference type="NCBI Taxonomy" id="1287681"/>
    <lineage>
        <taxon>Eukaryota</taxon>
        <taxon>Fungi</taxon>
        <taxon>Dikarya</taxon>
        <taxon>Ascomycota</taxon>
        <taxon>Pezizomycotina</taxon>
        <taxon>Sordariomycetes</taxon>
        <taxon>Xylariomycetidae</taxon>
        <taxon>Xylariales</taxon>
        <taxon>Diatrypaceae</taxon>
        <taxon>Eutypa</taxon>
    </lineage>
</organism>
<dbReference type="AlphaFoldDB" id="M7TAF7"/>
<name>M7TAF7_EUTLA</name>
<feature type="compositionally biased region" description="Low complexity" evidence="2">
    <location>
        <begin position="257"/>
        <end position="277"/>
    </location>
</feature>
<keyword evidence="1" id="KW-0653">Protein transport</keyword>
<dbReference type="GO" id="GO:1990429">
    <property type="term" value="C:peroxisomal importomer complex"/>
    <property type="evidence" value="ECO:0007669"/>
    <property type="project" value="TreeGrafter"/>
</dbReference>
<comment type="subcellular location">
    <subcellularLocation>
        <location evidence="1">Peroxisome membrane</location>
    </subcellularLocation>
</comment>
<sequence>MPIREDIVASAVSSPLISPPTPEKLDQDKGTVDEQFEKAFASLEQLAKDTEALKASEHERAEKLDKVLEELDTFMRDTKTASRRQEDDTERLREDLKTVKSSIPGAMAAHKDFTDGRLKEISTEVKSLKSLVGQRMNSNPSPAPPASAAASGFRAPPITTTPTTSNNYTRPYSNGAVAPSSPAVASVPAATSAATTTPAAADPAPAKQNGETANGDGGVSVSSAGKQDYMSSLGGRSSPFGSGMPAGKASIPAWQLAAAAKSSDAGSSQAQQAGSSS</sequence>
<feature type="compositionally biased region" description="Low complexity" evidence="2">
    <location>
        <begin position="146"/>
        <end position="164"/>
    </location>
</feature>
<gene>
    <name evidence="3" type="ORF">UCREL1_9434</name>
</gene>
<dbReference type="OMA" id="YGAYEVT"/>
<dbReference type="PANTHER" id="PTHR23058:SF0">
    <property type="entry name" value="PEROXISOMAL MEMBRANE PROTEIN PEX14"/>
    <property type="match status" value="1"/>
</dbReference>
<protein>
    <recommendedName>
        <fullName evidence="1">Peroxisomal membrane protein PEX14</fullName>
    </recommendedName>
    <alternativeName>
        <fullName evidence="1">Peroxin-14</fullName>
    </alternativeName>
</protein>
<dbReference type="EMBL" id="KB707196">
    <property type="protein sequence ID" value="EMR63615.1"/>
    <property type="molecule type" value="Genomic_DNA"/>
</dbReference>
<dbReference type="GO" id="GO:0016560">
    <property type="term" value="P:protein import into peroxisome matrix, docking"/>
    <property type="evidence" value="ECO:0007669"/>
    <property type="project" value="UniProtKB-UniRule"/>
</dbReference>
<dbReference type="eggNOG" id="KOG2629">
    <property type="taxonomic scope" value="Eukaryota"/>
</dbReference>
<keyword evidence="4" id="KW-1185">Reference proteome</keyword>
<keyword evidence="1" id="KW-0472">Membrane</keyword>
<dbReference type="GO" id="GO:0005778">
    <property type="term" value="C:peroxisomal membrane"/>
    <property type="evidence" value="ECO:0007669"/>
    <property type="project" value="UniProtKB-SubCell"/>
</dbReference>
<evidence type="ECO:0000256" key="2">
    <source>
        <dbReference type="SAM" id="MobiDB-lite"/>
    </source>
</evidence>
<dbReference type="GO" id="GO:0005102">
    <property type="term" value="F:signaling receptor binding"/>
    <property type="evidence" value="ECO:0007669"/>
    <property type="project" value="TreeGrafter"/>
</dbReference>
<feature type="region of interest" description="Disordered" evidence="2">
    <location>
        <begin position="1"/>
        <end position="30"/>
    </location>
</feature>
<keyword evidence="1" id="KW-0576">Peroxisome</keyword>
<comment type="function">
    <text evidence="1">Component of the PEX13-PEX14 docking complex, a translocon channel that specifically mediates the import of peroxisomal cargo proteins bound to PEX5 receptor. The PEX13-PEX14 docking complex forms a large import pore which can be opened to a diameter of about 9 nm. Mechanistically, PEX5 receptor along with cargo proteins associates with the PEX14 subunit of the PEX13-PEX14 docking complex in the cytosol, leading to the insertion of the receptor into the organelle membrane with the concomitant translocation of the cargo into the peroxisome matrix.</text>
</comment>
<feature type="compositionally biased region" description="Low complexity" evidence="2">
    <location>
        <begin position="176"/>
        <end position="206"/>
    </location>
</feature>
<dbReference type="HOGENOM" id="CLU_045718_0_0_1"/>
<dbReference type="KEGG" id="ela:UCREL1_9434"/>
<comment type="similarity">
    <text evidence="1">Belongs to the peroxin-14 family.</text>
</comment>
<keyword evidence="1" id="KW-0813">Transport</keyword>
<proteinExistence type="inferred from homology"/>
<dbReference type="Proteomes" id="UP000012174">
    <property type="component" value="Unassembled WGS sequence"/>
</dbReference>
<evidence type="ECO:0000313" key="4">
    <source>
        <dbReference type="Proteomes" id="UP000012174"/>
    </source>
</evidence>